<evidence type="ECO:0000313" key="2">
    <source>
        <dbReference type="Proteomes" id="UP001592581"/>
    </source>
</evidence>
<evidence type="ECO:0008006" key="3">
    <source>
        <dbReference type="Google" id="ProtNLM"/>
    </source>
</evidence>
<evidence type="ECO:0000313" key="1">
    <source>
        <dbReference type="EMBL" id="MFC1442877.1"/>
    </source>
</evidence>
<dbReference type="RefSeq" id="WP_380567967.1">
    <property type="nucleotide sequence ID" value="NZ_JBEUKS010000014.1"/>
</dbReference>
<sequence length="301" mass="33081">MTVTLTTRNRLLLRADITHSPEGFTYYAVRAPQVRGTLTVHPEAAPGHRDDPDAYTGLCITFGTYDPAASPSAYADRTTVYGSPLYGSVSVSAEGTRDPWGQVHRNPYELAEAPSRDRIKDICEAVIAYHRTSLDRHRQHAAYLRHQAPKQLDRITDQADHLRSSARALARYEALQARWAVLGGATDEHAIDVTMVSTLANWLDQRFAGHPAVGAGEQELYLAWTAAVRLNSRHGIEQSRRINLPSVQSTTALIHHLTHAAAHAPGRVAPAAARATLRRLAARRSGLAHLITIPAQRRRAA</sequence>
<keyword evidence="2" id="KW-1185">Reference proteome</keyword>
<protein>
    <recommendedName>
        <fullName evidence="3">ApeA N-terminal domain-containing protein</fullName>
    </recommendedName>
</protein>
<dbReference type="Proteomes" id="UP001592581">
    <property type="component" value="Unassembled WGS sequence"/>
</dbReference>
<proteinExistence type="predicted"/>
<organism evidence="1 2">
    <name type="scientific">Streptacidiphilus jeojiensis</name>
    <dbReference type="NCBI Taxonomy" id="3229225"/>
    <lineage>
        <taxon>Bacteria</taxon>
        <taxon>Bacillati</taxon>
        <taxon>Actinomycetota</taxon>
        <taxon>Actinomycetes</taxon>
        <taxon>Kitasatosporales</taxon>
        <taxon>Streptomycetaceae</taxon>
        <taxon>Streptacidiphilus</taxon>
    </lineage>
</organism>
<accession>A0ABV6XXN3</accession>
<dbReference type="EMBL" id="JBEUKS010000014">
    <property type="protein sequence ID" value="MFC1442877.1"/>
    <property type="molecule type" value="Genomic_DNA"/>
</dbReference>
<gene>
    <name evidence="1" type="ORF">ABUW04_31980</name>
</gene>
<name>A0ABV6XXN3_9ACTN</name>
<comment type="caution">
    <text evidence="1">The sequence shown here is derived from an EMBL/GenBank/DDBJ whole genome shotgun (WGS) entry which is preliminary data.</text>
</comment>
<reference evidence="1 2" key="1">
    <citation type="submission" date="2024-06" db="EMBL/GenBank/DDBJ databases">
        <authorList>
            <person name="Lee S.D."/>
        </authorList>
    </citation>
    <scope>NUCLEOTIDE SEQUENCE [LARGE SCALE GENOMIC DNA]</scope>
    <source>
        <strain evidence="1 2">N1-10</strain>
    </source>
</reference>